<gene>
    <name evidence="15" type="primary">LOC106009453</name>
</gene>
<dbReference type="Proteomes" id="UP000694906">
    <property type="component" value="Unplaced"/>
</dbReference>
<keyword evidence="14" id="KW-1185">Reference proteome</keyword>
<dbReference type="GO" id="GO:0004930">
    <property type="term" value="F:G protein-coupled receptor activity"/>
    <property type="evidence" value="ECO:0007669"/>
    <property type="project" value="UniProtKB-KW"/>
</dbReference>
<evidence type="ECO:0000256" key="2">
    <source>
        <dbReference type="ARBA" id="ARBA00007376"/>
    </source>
</evidence>
<evidence type="ECO:0000256" key="13">
    <source>
        <dbReference type="SAM" id="Phobius"/>
    </source>
</evidence>
<keyword evidence="9" id="KW-0675">Receptor</keyword>
<proteinExistence type="inferred from homology"/>
<organism evidence="14 15">
    <name type="scientific">Heterocephalus glaber</name>
    <name type="common">Naked mole rat</name>
    <dbReference type="NCBI Taxonomy" id="10181"/>
    <lineage>
        <taxon>Eukaryota</taxon>
        <taxon>Metazoa</taxon>
        <taxon>Chordata</taxon>
        <taxon>Craniata</taxon>
        <taxon>Vertebrata</taxon>
        <taxon>Euteleostomi</taxon>
        <taxon>Mammalia</taxon>
        <taxon>Eutheria</taxon>
        <taxon>Euarchontoglires</taxon>
        <taxon>Glires</taxon>
        <taxon>Rodentia</taxon>
        <taxon>Hystricomorpha</taxon>
        <taxon>Bathyergidae</taxon>
        <taxon>Heterocephalus</taxon>
    </lineage>
</organism>
<evidence type="ECO:0000256" key="3">
    <source>
        <dbReference type="ARBA" id="ARBA00022480"/>
    </source>
</evidence>
<sequence>MGGIVQRIFTAIPFVEFILGNLENGFMVLVNSMDCVKRRKIPSVDKVLTALAISRITFLWSILLLIDTYIGVLNDAYKVNMSWRSNLSIYAGFPKHFRLSYIISFLIPFIISRTTFLLLIFSLWKHCMKVQHSHKGSRDREVWETEFVGKTLFHLLTQAAEIAFPSCHPFVLILGNTKLRQTFLLMLRWLRCRYADVESTGPQTI</sequence>
<keyword evidence="11" id="KW-0807">Transducer</keyword>
<dbReference type="GO" id="GO:0033038">
    <property type="term" value="F:bitter taste receptor activity"/>
    <property type="evidence" value="ECO:0007669"/>
    <property type="project" value="InterPro"/>
</dbReference>
<evidence type="ECO:0000256" key="9">
    <source>
        <dbReference type="ARBA" id="ARBA00023170"/>
    </source>
</evidence>
<dbReference type="GeneID" id="106009453"/>
<evidence type="ECO:0000313" key="14">
    <source>
        <dbReference type="Proteomes" id="UP000694906"/>
    </source>
</evidence>
<evidence type="ECO:0000256" key="6">
    <source>
        <dbReference type="ARBA" id="ARBA00022989"/>
    </source>
</evidence>
<keyword evidence="8 13" id="KW-0472">Membrane</keyword>
<dbReference type="PANTHER" id="PTHR11394">
    <property type="entry name" value="TASTE RECEPTOR TYPE 2"/>
    <property type="match status" value="1"/>
</dbReference>
<name>A0AAX6SZ62_HETGA</name>
<reference evidence="15" key="1">
    <citation type="submission" date="2025-08" db="UniProtKB">
        <authorList>
            <consortium name="RefSeq"/>
        </authorList>
    </citation>
    <scope>IDENTIFICATION</scope>
</reference>
<keyword evidence="4" id="KW-0716">Sensory transduction</keyword>
<dbReference type="InterPro" id="IPR007960">
    <property type="entry name" value="TAS2R"/>
</dbReference>
<dbReference type="RefSeq" id="XP_021114354.1">
    <property type="nucleotide sequence ID" value="XM_021258695.1"/>
</dbReference>
<dbReference type="PANTHER" id="PTHR11394:SF23">
    <property type="entry name" value="TASTE RECEPTOR TYPE 2 MEMBER 14"/>
    <property type="match status" value="1"/>
</dbReference>
<keyword evidence="3" id="KW-0919">Taste</keyword>
<comment type="subcellular location">
    <subcellularLocation>
        <location evidence="1">Membrane</location>
        <topology evidence="1">Multi-pass membrane protein</topology>
    </subcellularLocation>
</comment>
<evidence type="ECO:0000313" key="15">
    <source>
        <dbReference type="RefSeq" id="XP_021114354.1"/>
    </source>
</evidence>
<keyword evidence="6 13" id="KW-1133">Transmembrane helix</keyword>
<feature type="transmembrane region" description="Helical" evidence="13">
    <location>
        <begin position="47"/>
        <end position="72"/>
    </location>
</feature>
<keyword evidence="7" id="KW-0297">G-protein coupled receptor</keyword>
<evidence type="ECO:0000256" key="5">
    <source>
        <dbReference type="ARBA" id="ARBA00022692"/>
    </source>
</evidence>
<keyword evidence="10" id="KW-0325">Glycoprotein</keyword>
<evidence type="ECO:0000256" key="10">
    <source>
        <dbReference type="ARBA" id="ARBA00023180"/>
    </source>
</evidence>
<evidence type="ECO:0000256" key="11">
    <source>
        <dbReference type="ARBA" id="ARBA00023224"/>
    </source>
</evidence>
<accession>A0AAX6SZ62</accession>
<protein>
    <submittedName>
        <fullName evidence="15">Taste receptor type 2 member 140-like</fullName>
    </submittedName>
</protein>
<evidence type="ECO:0000256" key="12">
    <source>
        <dbReference type="RuleBase" id="RU004423"/>
    </source>
</evidence>
<feature type="transmembrane region" description="Helical" evidence="13">
    <location>
        <begin position="101"/>
        <end position="124"/>
    </location>
</feature>
<comment type="similarity">
    <text evidence="2 12">Belongs to the G-protein coupled receptor T2R family.</text>
</comment>
<dbReference type="GO" id="GO:0016020">
    <property type="term" value="C:membrane"/>
    <property type="evidence" value="ECO:0007669"/>
    <property type="project" value="UniProtKB-SubCell"/>
</dbReference>
<keyword evidence="5 13" id="KW-0812">Transmembrane</keyword>
<evidence type="ECO:0000256" key="1">
    <source>
        <dbReference type="ARBA" id="ARBA00004141"/>
    </source>
</evidence>
<dbReference type="SUPFAM" id="SSF81321">
    <property type="entry name" value="Family A G protein-coupled receptor-like"/>
    <property type="match status" value="1"/>
</dbReference>
<evidence type="ECO:0000256" key="8">
    <source>
        <dbReference type="ARBA" id="ARBA00023136"/>
    </source>
</evidence>
<evidence type="ECO:0000256" key="4">
    <source>
        <dbReference type="ARBA" id="ARBA00022606"/>
    </source>
</evidence>
<evidence type="ECO:0000256" key="7">
    <source>
        <dbReference type="ARBA" id="ARBA00023040"/>
    </source>
</evidence>
<dbReference type="Pfam" id="PF05296">
    <property type="entry name" value="TAS2R"/>
    <property type="match status" value="3"/>
</dbReference>
<dbReference type="AlphaFoldDB" id="A0AAX6SZ62"/>